<feature type="region of interest" description="Disordered" evidence="1">
    <location>
        <begin position="773"/>
        <end position="864"/>
    </location>
</feature>
<gene>
    <name evidence="4" type="ORF">PFICI_08731</name>
</gene>
<feature type="region of interest" description="Disordered" evidence="1">
    <location>
        <begin position="343"/>
        <end position="567"/>
    </location>
</feature>
<feature type="region of interest" description="Disordered" evidence="1">
    <location>
        <begin position="51"/>
        <end position="122"/>
    </location>
</feature>
<feature type="compositionally biased region" description="Low complexity" evidence="1">
    <location>
        <begin position="840"/>
        <end position="850"/>
    </location>
</feature>
<feature type="compositionally biased region" description="Basic and acidic residues" evidence="1">
    <location>
        <begin position="343"/>
        <end position="363"/>
    </location>
</feature>
<feature type="region of interest" description="Disordered" evidence="1">
    <location>
        <begin position="889"/>
        <end position="930"/>
    </location>
</feature>
<feature type="region of interest" description="Disordered" evidence="1">
    <location>
        <begin position="601"/>
        <end position="652"/>
    </location>
</feature>
<keyword evidence="2" id="KW-1133">Transmembrane helix</keyword>
<reference evidence="5" key="1">
    <citation type="journal article" date="2015" name="BMC Genomics">
        <title>Genomic and transcriptomic analysis of the endophytic fungus Pestalotiopsis fici reveals its lifestyle and high potential for synthesis of natural products.</title>
        <authorList>
            <person name="Wang X."/>
            <person name="Zhang X."/>
            <person name="Liu L."/>
            <person name="Xiang M."/>
            <person name="Wang W."/>
            <person name="Sun X."/>
            <person name="Che Y."/>
            <person name="Guo L."/>
            <person name="Liu G."/>
            <person name="Guo L."/>
            <person name="Wang C."/>
            <person name="Yin W.B."/>
            <person name="Stadler M."/>
            <person name="Zhang X."/>
            <person name="Liu X."/>
        </authorList>
    </citation>
    <scope>NUCLEOTIDE SEQUENCE [LARGE SCALE GENOMIC DNA]</scope>
    <source>
        <strain evidence="5">W106-1 / CGMCC3.15140</strain>
    </source>
</reference>
<feature type="signal peptide" evidence="3">
    <location>
        <begin position="1"/>
        <end position="21"/>
    </location>
</feature>
<dbReference type="KEGG" id="pfy:PFICI_08731"/>
<dbReference type="InParanoid" id="W3WYC5"/>
<feature type="compositionally biased region" description="Polar residues" evidence="1">
    <location>
        <begin position="622"/>
        <end position="642"/>
    </location>
</feature>
<name>W3WYC5_PESFW</name>
<feature type="compositionally biased region" description="Polar residues" evidence="1">
    <location>
        <begin position="820"/>
        <end position="839"/>
    </location>
</feature>
<feature type="transmembrane region" description="Helical" evidence="2">
    <location>
        <begin position="291"/>
        <end position="314"/>
    </location>
</feature>
<evidence type="ECO:0000256" key="3">
    <source>
        <dbReference type="SAM" id="SignalP"/>
    </source>
</evidence>
<proteinExistence type="predicted"/>
<feature type="compositionally biased region" description="Polar residues" evidence="1">
    <location>
        <begin position="531"/>
        <end position="554"/>
    </location>
</feature>
<feature type="chain" id="PRO_5004835206" description="REJ domain-containing protein" evidence="3">
    <location>
        <begin position="22"/>
        <end position="940"/>
    </location>
</feature>
<feature type="compositionally biased region" description="Polar residues" evidence="1">
    <location>
        <begin position="799"/>
        <end position="812"/>
    </location>
</feature>
<evidence type="ECO:0008006" key="6">
    <source>
        <dbReference type="Google" id="ProtNLM"/>
    </source>
</evidence>
<evidence type="ECO:0000313" key="4">
    <source>
        <dbReference type="EMBL" id="ETS78878.1"/>
    </source>
</evidence>
<feature type="compositionally biased region" description="Basic and acidic residues" evidence="1">
    <location>
        <begin position="692"/>
        <end position="701"/>
    </location>
</feature>
<sequence>MVQVGVITCILLLASSTVASAGDRGDDGSNMLERGTTGSRTIRGLVNLVERDNPRSAEQTQTISESVIQGSSTLTRRNNPESKPFPQKRQVGKAEPKEPAAAAPAAAAPAPPSDPAQTTTTTLGPLASSVSVSLTSSAASALASVSASFQGQLSALSSQSSADVAAASGAVSASASSALASASASASSAVASANAVTDALNASASSAIAAASSSAALSASSAVAAASSSAAASAMSAVVAVQASLSSQASVMMPSATMPTATADVSNNLVQPNSSGSTDDSGVLVVTPSQIAAIVIGTIVGTAIFTLLVVYGVMLCRQKREKKYLEKLRNGNKDNDQIVLHAIDHDDETGRAEGYSSRDEKQRANWSVQSRAAGPAMSRDGPKGPLTSHRPSLPPLPEESPRVSDQFNLYPPGEGTSHGLDFHPMTYGSEQIGPGMPEEPAPVKLSLMKRRSKGGSQRIAVARVGSTSRQGGENAHKPQRSLSSVTPYFSAPISQVSSPFQRPPLDRTPSSDTLPRRRSDVVSPLALNPLPSATTGPRSTSGFTWGSWGPETTSQPPPIPSLNVPAQPVYQPYSPYGNLATRQQYVPDNGQDNISFLLQQQSSSSDLSQRAAQPGGYDDYAGTSSGLGNANQISSDYLSTPQPTRPYNHLSGISANSPYSSTFEVPLASPAFMSPLSPPPKSPLRTVVRLTKSDRELRDQHNVSPVSSDGGGDGSGSNMTHKAAAPLPLRRLSRSSGELGAVGLAQATAGLDLNIGPSGMAFNIDQVVLDPPNATTTTQQADNATARTTTTLGSDRPSRASSLRSTYTNTNPNGGGRFTFLSSNGHTPESSRRSLTPTSPWGGPAAAAPPHHLRKRRSSSLGRIEIPPEQLTAGGIYVGAPGPRFTLFPRTDGGNSRAMPPPVVAPLSPSGLSHGKSRSTGNADYEQRQDGRVGFGLVIR</sequence>
<keyword evidence="2" id="KW-0472">Membrane</keyword>
<keyword evidence="2" id="KW-0812">Transmembrane</keyword>
<protein>
    <recommendedName>
        <fullName evidence="6">REJ domain-containing protein</fullName>
    </recommendedName>
</protein>
<dbReference type="EMBL" id="KI912114">
    <property type="protein sequence ID" value="ETS78878.1"/>
    <property type="molecule type" value="Genomic_DNA"/>
</dbReference>
<feature type="compositionally biased region" description="Polar residues" evidence="1">
    <location>
        <begin position="56"/>
        <end position="77"/>
    </location>
</feature>
<feature type="compositionally biased region" description="Low complexity" evidence="1">
    <location>
        <begin position="773"/>
        <end position="791"/>
    </location>
</feature>
<dbReference type="HOGENOM" id="CLU_312173_0_0_1"/>
<evidence type="ECO:0000313" key="5">
    <source>
        <dbReference type="Proteomes" id="UP000030651"/>
    </source>
</evidence>
<keyword evidence="3" id="KW-0732">Signal</keyword>
<dbReference type="OrthoDB" id="5245311at2759"/>
<evidence type="ECO:0000256" key="1">
    <source>
        <dbReference type="SAM" id="MobiDB-lite"/>
    </source>
</evidence>
<feature type="compositionally biased region" description="Polar residues" evidence="1">
    <location>
        <begin position="480"/>
        <end position="500"/>
    </location>
</feature>
<dbReference type="AlphaFoldDB" id="W3WYC5"/>
<dbReference type="GeneID" id="19273744"/>
<feature type="compositionally biased region" description="Low complexity" evidence="1">
    <location>
        <begin position="99"/>
        <end position="108"/>
    </location>
</feature>
<organism evidence="4 5">
    <name type="scientific">Pestalotiopsis fici (strain W106-1 / CGMCC3.15140)</name>
    <dbReference type="NCBI Taxonomy" id="1229662"/>
    <lineage>
        <taxon>Eukaryota</taxon>
        <taxon>Fungi</taxon>
        <taxon>Dikarya</taxon>
        <taxon>Ascomycota</taxon>
        <taxon>Pezizomycotina</taxon>
        <taxon>Sordariomycetes</taxon>
        <taxon>Xylariomycetidae</taxon>
        <taxon>Amphisphaeriales</taxon>
        <taxon>Sporocadaceae</taxon>
        <taxon>Pestalotiopsis</taxon>
    </lineage>
</organism>
<evidence type="ECO:0000256" key="2">
    <source>
        <dbReference type="SAM" id="Phobius"/>
    </source>
</evidence>
<accession>W3WYC5</accession>
<keyword evidence="5" id="KW-1185">Reference proteome</keyword>
<dbReference type="Proteomes" id="UP000030651">
    <property type="component" value="Unassembled WGS sequence"/>
</dbReference>
<dbReference type="RefSeq" id="XP_007835503.1">
    <property type="nucleotide sequence ID" value="XM_007837312.1"/>
</dbReference>
<feature type="region of interest" description="Disordered" evidence="1">
    <location>
        <begin position="692"/>
        <end position="728"/>
    </location>
</feature>